<keyword evidence="2" id="KW-1185">Reference proteome</keyword>
<reference evidence="1 2" key="1">
    <citation type="submission" date="2018-07" db="EMBL/GenBank/DDBJ databases">
        <title>Chitinophaga K2CV101002-2 sp. nov., isolated from a monsoon evergreen broad-leaved forest soil.</title>
        <authorList>
            <person name="Lv Y."/>
        </authorList>
    </citation>
    <scope>NUCLEOTIDE SEQUENCE [LARGE SCALE GENOMIC DNA]</scope>
    <source>
        <strain evidence="1 2">GDMCC 1.1288</strain>
    </source>
</reference>
<evidence type="ECO:0000313" key="1">
    <source>
        <dbReference type="EMBL" id="RFS21882.1"/>
    </source>
</evidence>
<sequence length="503" mass="56116">MNNQFKFLTYLSCILILISSCKKEVETPDTPPVITGLEADYYVVVKEALLLKPVIENVADSIVWVVNGQRVANALQYNFQAPAAPGTFSLIVMVYNRGNISQKVIQITTGQYLNWETTTNTILPLEASQKFTNKTDVKWEILSAPSDLYRLSANNATAQFTSVSRGTYKLKVSSADLVDTLLITVRQTAKPQSPFIYKVFDYLPAPGQFVNELPKYNAGDTYETMLTKVGKELIGEDANLITLGGWGGYVVIGFDHTIVNVAGRRDFRIYGNAFGANANPRPNAPFGGSCEPGIVLVAYDKNKNGKPDDDEWYEIKGSGNFSAENELWYSSAVNSKNDTRTIRNYEMTYHRPTVETPGTPDGFISINNYIQWSNNQGQRGYKIKNTYHAQSYYPLWVKDEKITFKGIRMAQNGIEESGQGSYFVLYAYKYGYVDNYPNPHDNSGIDIDWAIDKNGNKVNLPGIDFVKIYTGVDQENGWLGENSTEVGKGEDLHMLGSNIATVN</sequence>
<comment type="caution">
    <text evidence="1">The sequence shown here is derived from an EMBL/GenBank/DDBJ whole genome shotgun (WGS) entry which is preliminary data.</text>
</comment>
<evidence type="ECO:0008006" key="3">
    <source>
        <dbReference type="Google" id="ProtNLM"/>
    </source>
</evidence>
<gene>
    <name evidence="1" type="ORF">DVR12_14615</name>
</gene>
<dbReference type="OrthoDB" id="975810at2"/>
<name>A0A3E1Y8Z7_9BACT</name>
<dbReference type="Proteomes" id="UP000260644">
    <property type="component" value="Unassembled WGS sequence"/>
</dbReference>
<dbReference type="RefSeq" id="WP_116976519.1">
    <property type="nucleotide sequence ID" value="NZ_QPMM01000007.1"/>
</dbReference>
<proteinExistence type="predicted"/>
<dbReference type="PROSITE" id="PS51257">
    <property type="entry name" value="PROKAR_LIPOPROTEIN"/>
    <property type="match status" value="1"/>
</dbReference>
<organism evidence="1 2">
    <name type="scientific">Chitinophaga silvatica</name>
    <dbReference type="NCBI Taxonomy" id="2282649"/>
    <lineage>
        <taxon>Bacteria</taxon>
        <taxon>Pseudomonadati</taxon>
        <taxon>Bacteroidota</taxon>
        <taxon>Chitinophagia</taxon>
        <taxon>Chitinophagales</taxon>
        <taxon>Chitinophagaceae</taxon>
        <taxon>Chitinophaga</taxon>
    </lineage>
</organism>
<accession>A0A3E1Y8Z7</accession>
<protein>
    <recommendedName>
        <fullName evidence="3">Cell surface protein</fullName>
    </recommendedName>
</protein>
<dbReference type="EMBL" id="QPMM01000007">
    <property type="protein sequence ID" value="RFS21882.1"/>
    <property type="molecule type" value="Genomic_DNA"/>
</dbReference>
<dbReference type="AlphaFoldDB" id="A0A3E1Y8Z7"/>
<evidence type="ECO:0000313" key="2">
    <source>
        <dbReference type="Proteomes" id="UP000260644"/>
    </source>
</evidence>